<feature type="region of interest" description="Disordered" evidence="1">
    <location>
        <begin position="1"/>
        <end position="66"/>
    </location>
</feature>
<evidence type="ECO:0000313" key="3">
    <source>
        <dbReference type="Proteomes" id="UP000600918"/>
    </source>
</evidence>
<comment type="caution">
    <text evidence="2">The sequence shown here is derived from an EMBL/GenBank/DDBJ whole genome shotgun (WGS) entry which is preliminary data.</text>
</comment>
<dbReference type="EMBL" id="JACSDY010000010">
    <property type="protein sequence ID" value="KAF7417217.1"/>
    <property type="molecule type" value="Genomic_DNA"/>
</dbReference>
<proteinExistence type="predicted"/>
<accession>A0A834NSF5</accession>
<dbReference type="Proteomes" id="UP000600918">
    <property type="component" value="Unassembled WGS sequence"/>
</dbReference>
<sequence>MATMSWKGAESRHRTFDTQSLSAGISQHDENTYVRYTKIANLDGDDHHDDDDDEEDEDDDDEDDDDWIARKRRKRERELPSLSL</sequence>
<feature type="compositionally biased region" description="Acidic residues" evidence="1">
    <location>
        <begin position="48"/>
        <end position="66"/>
    </location>
</feature>
<evidence type="ECO:0000256" key="1">
    <source>
        <dbReference type="SAM" id="MobiDB-lite"/>
    </source>
</evidence>
<organism evidence="2 3">
    <name type="scientific">Vespula pensylvanica</name>
    <name type="common">Western yellow jacket</name>
    <name type="synonym">Wasp</name>
    <dbReference type="NCBI Taxonomy" id="30213"/>
    <lineage>
        <taxon>Eukaryota</taxon>
        <taxon>Metazoa</taxon>
        <taxon>Ecdysozoa</taxon>
        <taxon>Arthropoda</taxon>
        <taxon>Hexapoda</taxon>
        <taxon>Insecta</taxon>
        <taxon>Pterygota</taxon>
        <taxon>Neoptera</taxon>
        <taxon>Endopterygota</taxon>
        <taxon>Hymenoptera</taxon>
        <taxon>Apocrita</taxon>
        <taxon>Aculeata</taxon>
        <taxon>Vespoidea</taxon>
        <taxon>Vespidae</taxon>
        <taxon>Vespinae</taxon>
        <taxon>Vespula</taxon>
    </lineage>
</organism>
<reference evidence="2" key="1">
    <citation type="journal article" date="2020" name="G3 (Bethesda)">
        <title>High-Quality Assemblies for Three Invasive Social Wasps from the &lt;i&gt;Vespula&lt;/i&gt; Genus.</title>
        <authorList>
            <person name="Harrop T.W.R."/>
            <person name="Guhlin J."/>
            <person name="McLaughlin G.M."/>
            <person name="Permina E."/>
            <person name="Stockwell P."/>
            <person name="Gilligan J."/>
            <person name="Le Lec M.F."/>
            <person name="Gruber M.A.M."/>
            <person name="Quinn O."/>
            <person name="Lovegrove M."/>
            <person name="Duncan E.J."/>
            <person name="Remnant E.J."/>
            <person name="Van Eeckhoven J."/>
            <person name="Graham B."/>
            <person name="Knapp R.A."/>
            <person name="Langford K.W."/>
            <person name="Kronenberg Z."/>
            <person name="Press M.O."/>
            <person name="Eacker S.M."/>
            <person name="Wilson-Rankin E.E."/>
            <person name="Purcell J."/>
            <person name="Lester P.J."/>
            <person name="Dearden P.K."/>
        </authorList>
    </citation>
    <scope>NUCLEOTIDE SEQUENCE</scope>
    <source>
        <strain evidence="2">Volc-1</strain>
    </source>
</reference>
<gene>
    <name evidence="2" type="ORF">H0235_011748</name>
</gene>
<protein>
    <submittedName>
        <fullName evidence="2">Uncharacterized protein</fullName>
    </submittedName>
</protein>
<evidence type="ECO:0000313" key="2">
    <source>
        <dbReference type="EMBL" id="KAF7417217.1"/>
    </source>
</evidence>
<dbReference type="AlphaFoldDB" id="A0A834NSF5"/>
<keyword evidence="3" id="KW-1185">Reference proteome</keyword>
<name>A0A834NSF5_VESPE</name>